<feature type="compositionally biased region" description="Polar residues" evidence="1">
    <location>
        <begin position="178"/>
        <end position="191"/>
    </location>
</feature>
<reference evidence="3" key="1">
    <citation type="journal article" date="2012" name="Mol. Plant Microbe Interact.">
        <title>A highly conserved effector in Fusarium oxysporum is required for full virulence on Arabidopsis.</title>
        <authorList>
            <person name="Thatcher L.F."/>
            <person name="Gardiner D.M."/>
            <person name="Kazan K."/>
            <person name="Manners J."/>
        </authorList>
    </citation>
    <scope>NUCLEOTIDE SEQUENCE [LARGE SCALE GENOMIC DNA]</scope>
    <source>
        <strain evidence="3">Fo5176</strain>
    </source>
</reference>
<dbReference type="PANTHER" id="PTHR33481">
    <property type="entry name" value="REVERSE TRANSCRIPTASE"/>
    <property type="match status" value="1"/>
</dbReference>
<proteinExistence type="predicted"/>
<evidence type="ECO:0000256" key="1">
    <source>
        <dbReference type="SAM" id="MobiDB-lite"/>
    </source>
</evidence>
<dbReference type="PANTHER" id="PTHR33481:SF1">
    <property type="entry name" value="ENDONUCLEASE_EXONUCLEASE_PHOSPHATASE DOMAIN-CONTAINING PROTEIN-RELATED"/>
    <property type="match status" value="1"/>
</dbReference>
<dbReference type="Pfam" id="PF00078">
    <property type="entry name" value="RVT_1"/>
    <property type="match status" value="1"/>
</dbReference>
<feature type="region of interest" description="Disordered" evidence="1">
    <location>
        <begin position="178"/>
        <end position="213"/>
    </location>
</feature>
<accession>F9F1S3</accession>
<feature type="domain" description="Reverse transcriptase" evidence="2">
    <location>
        <begin position="1"/>
        <end position="162"/>
    </location>
</feature>
<evidence type="ECO:0000313" key="3">
    <source>
        <dbReference type="EMBL" id="EGU89133.1"/>
    </source>
</evidence>
<dbReference type="STRING" id="660025.F9F1S3"/>
<dbReference type="AlphaFoldDB" id="F9F1S3"/>
<evidence type="ECO:0000259" key="2">
    <source>
        <dbReference type="PROSITE" id="PS50878"/>
    </source>
</evidence>
<dbReference type="OrthoDB" id="4842715at2759"/>
<comment type="caution">
    <text evidence="3">The sequence shown here is derived from an EMBL/GenBank/DDBJ whole genome shotgun (WGS) entry which is preliminary data.</text>
</comment>
<protein>
    <recommendedName>
        <fullName evidence="2">Reverse transcriptase domain-containing protein</fullName>
    </recommendedName>
</protein>
<dbReference type="PROSITE" id="PS50878">
    <property type="entry name" value="RT_POL"/>
    <property type="match status" value="1"/>
</dbReference>
<gene>
    <name evidence="3" type="ORF">FOXB_00347</name>
</gene>
<dbReference type="EMBL" id="AFQF01000106">
    <property type="protein sequence ID" value="EGU89133.1"/>
    <property type="molecule type" value="Genomic_DNA"/>
</dbReference>
<dbReference type="InterPro" id="IPR000477">
    <property type="entry name" value="RT_dom"/>
</dbReference>
<name>F9F1S3_FUSOF</name>
<feature type="non-terminal residue" evidence="3">
    <location>
        <position position="1"/>
    </location>
</feature>
<organism evidence="3">
    <name type="scientific">Fusarium oxysporum (strain Fo5176)</name>
    <name type="common">Fusarium vascular wilt</name>
    <dbReference type="NCBI Taxonomy" id="660025"/>
    <lineage>
        <taxon>Eukaryota</taxon>
        <taxon>Fungi</taxon>
        <taxon>Dikarya</taxon>
        <taxon>Ascomycota</taxon>
        <taxon>Pezizomycotina</taxon>
        <taxon>Sordariomycetes</taxon>
        <taxon>Hypocreomycetidae</taxon>
        <taxon>Hypocreales</taxon>
        <taxon>Nectriaceae</taxon>
        <taxon>Fusarium</taxon>
        <taxon>Fusarium oxysporum species complex</taxon>
    </lineage>
</organism>
<sequence length="270" mass="30042">LISFDVKGAYNGVFKERLLQRLEARGMPQWLVRWVGAFCSNRTASIVVNGHTSEQRELLQAGLPQGSPLSPVLFLFFNADLVQIRIDSKGGSIAFVNDYSAWVTRPTAEANRAGIQAIIDRALDWERRSGAAFEGGKTSFVHFTRNPERTSEAPLVIKGKEVKPKQSAKILGEVKNAKTTVQGTHGKNSGQRAVGGHKPKKTQDVTAPDSKNPDEVIARYSSTIGSRDDQNPAIRLYPRLAYKTPYFILFSIPEIRNLYLIKTRTFEVKL</sequence>